<sequence>MSDILYQLMYIKTDIYMKNNILLVLCALIGINNYSQEIKNNQAFIDKKKNKLIKTVSKEVVLDKVIQGIGPAGISSSGIASRDIISKEELKGYPEMKNIPDSLTNRKEYLYILNDFQFYYQNYKQGIYSKDFFIKKAEGNKRNLKDTIHLSNKKVKNTISILAGYTSKFNCVHS</sequence>
<dbReference type="Proteomes" id="UP000655016">
    <property type="component" value="Unassembled WGS sequence"/>
</dbReference>
<proteinExistence type="predicted"/>
<name>A0ABQ1TXJ5_9FLAO</name>
<dbReference type="EMBL" id="BMKP01000002">
    <property type="protein sequence ID" value="GGF04458.1"/>
    <property type="molecule type" value="Genomic_DNA"/>
</dbReference>
<protein>
    <submittedName>
        <fullName evidence="1">Uncharacterized protein</fullName>
    </submittedName>
</protein>
<reference evidence="2" key="1">
    <citation type="journal article" date="2019" name="Int. J. Syst. Evol. Microbiol.">
        <title>The Global Catalogue of Microorganisms (GCM) 10K type strain sequencing project: providing services to taxonomists for standard genome sequencing and annotation.</title>
        <authorList>
            <consortium name="The Broad Institute Genomics Platform"/>
            <consortium name="The Broad Institute Genome Sequencing Center for Infectious Disease"/>
            <person name="Wu L."/>
            <person name="Ma J."/>
        </authorList>
    </citation>
    <scope>NUCLEOTIDE SEQUENCE [LARGE SCALE GENOMIC DNA]</scope>
    <source>
        <strain evidence="2">CGMCC 1.16060</strain>
    </source>
</reference>
<evidence type="ECO:0000313" key="2">
    <source>
        <dbReference type="Proteomes" id="UP000655016"/>
    </source>
</evidence>
<accession>A0ABQ1TXJ5</accession>
<evidence type="ECO:0000313" key="1">
    <source>
        <dbReference type="EMBL" id="GGF04458.1"/>
    </source>
</evidence>
<keyword evidence="2" id="KW-1185">Reference proteome</keyword>
<gene>
    <name evidence="1" type="ORF">GCM10011518_12110</name>
</gene>
<organism evidence="1 2">
    <name type="scientific">Flavobacterium limi</name>
    <dbReference type="NCBI Taxonomy" id="2045105"/>
    <lineage>
        <taxon>Bacteria</taxon>
        <taxon>Pseudomonadati</taxon>
        <taxon>Bacteroidota</taxon>
        <taxon>Flavobacteriia</taxon>
        <taxon>Flavobacteriales</taxon>
        <taxon>Flavobacteriaceae</taxon>
        <taxon>Flavobacterium</taxon>
    </lineage>
</organism>
<comment type="caution">
    <text evidence="1">The sequence shown here is derived from an EMBL/GenBank/DDBJ whole genome shotgun (WGS) entry which is preliminary data.</text>
</comment>